<dbReference type="WBParaSite" id="HNAJ_0000126101-mRNA-1">
    <property type="protein sequence ID" value="HNAJ_0000126101-mRNA-1"/>
    <property type="gene ID" value="HNAJ_0000126101"/>
</dbReference>
<dbReference type="PANTHER" id="PTHR22600">
    <property type="entry name" value="BETA-HEXOSAMINIDASE"/>
    <property type="match status" value="1"/>
</dbReference>
<dbReference type="STRING" id="102285.A0A0R3T2S4"/>
<dbReference type="InterPro" id="IPR017853">
    <property type="entry name" value="GH"/>
</dbReference>
<dbReference type="PRINTS" id="PR00738">
    <property type="entry name" value="GLHYDRLASE20"/>
</dbReference>
<comment type="similarity">
    <text evidence="2">Belongs to the glycosyl hydrolase 20 family.</text>
</comment>
<dbReference type="GO" id="GO:0016020">
    <property type="term" value="C:membrane"/>
    <property type="evidence" value="ECO:0007669"/>
    <property type="project" value="TreeGrafter"/>
</dbReference>
<dbReference type="InterPro" id="IPR015883">
    <property type="entry name" value="Glyco_hydro_20_cat"/>
</dbReference>
<dbReference type="GO" id="GO:0030203">
    <property type="term" value="P:glycosaminoglycan metabolic process"/>
    <property type="evidence" value="ECO:0007669"/>
    <property type="project" value="TreeGrafter"/>
</dbReference>
<dbReference type="AlphaFoldDB" id="A0A0R3T2S4"/>
<feature type="domain" description="Glycoside hydrolase family 20 catalytic" evidence="5">
    <location>
        <begin position="201"/>
        <end position="259"/>
    </location>
</feature>
<dbReference type="Gene3D" id="3.20.20.80">
    <property type="entry name" value="Glycosidases"/>
    <property type="match status" value="1"/>
</dbReference>
<dbReference type="EC" id="3.2.1.52" evidence="3"/>
<protein>
    <recommendedName>
        <fullName evidence="3">beta-N-acetylhexosaminidase</fullName>
        <ecNumber evidence="3">3.2.1.52</ecNumber>
    </recommendedName>
</protein>
<dbReference type="InterPro" id="IPR029018">
    <property type="entry name" value="Hex-like_dom2"/>
</dbReference>
<dbReference type="SUPFAM" id="SSF51445">
    <property type="entry name" value="(Trans)glycosidases"/>
    <property type="match status" value="1"/>
</dbReference>
<organism evidence="8">
    <name type="scientific">Rodentolepis nana</name>
    <name type="common">Dwarf tapeworm</name>
    <name type="synonym">Hymenolepis nana</name>
    <dbReference type="NCBI Taxonomy" id="102285"/>
    <lineage>
        <taxon>Eukaryota</taxon>
        <taxon>Metazoa</taxon>
        <taxon>Spiralia</taxon>
        <taxon>Lophotrochozoa</taxon>
        <taxon>Platyhelminthes</taxon>
        <taxon>Cestoda</taxon>
        <taxon>Eucestoda</taxon>
        <taxon>Cyclophyllidea</taxon>
        <taxon>Hymenolepididae</taxon>
        <taxon>Rodentolepis</taxon>
    </lineage>
</organism>
<gene>
    <name evidence="6" type="ORF">HNAJ_LOCUS1261</name>
</gene>
<evidence type="ECO:0000313" key="8">
    <source>
        <dbReference type="WBParaSite" id="HNAJ_0000126101-mRNA-1"/>
    </source>
</evidence>
<dbReference type="OrthoDB" id="428480at2759"/>
<dbReference type="GO" id="GO:0004563">
    <property type="term" value="F:beta-N-acetylhexosaminidase activity"/>
    <property type="evidence" value="ECO:0007669"/>
    <property type="project" value="UniProtKB-EC"/>
</dbReference>
<evidence type="ECO:0000256" key="4">
    <source>
        <dbReference type="ARBA" id="ARBA00022801"/>
    </source>
</evidence>
<name>A0A0R3T2S4_RODNA</name>
<evidence type="ECO:0000256" key="3">
    <source>
        <dbReference type="ARBA" id="ARBA00012663"/>
    </source>
</evidence>
<evidence type="ECO:0000256" key="1">
    <source>
        <dbReference type="ARBA" id="ARBA00001231"/>
    </source>
</evidence>
<proteinExistence type="inferred from homology"/>
<dbReference type="InterPro" id="IPR025705">
    <property type="entry name" value="Beta_hexosaminidase_sua/sub"/>
</dbReference>
<evidence type="ECO:0000313" key="7">
    <source>
        <dbReference type="Proteomes" id="UP000278807"/>
    </source>
</evidence>
<keyword evidence="4" id="KW-0378">Hydrolase</keyword>
<dbReference type="GO" id="GO:0005975">
    <property type="term" value="P:carbohydrate metabolic process"/>
    <property type="evidence" value="ECO:0007669"/>
    <property type="project" value="InterPro"/>
</dbReference>
<dbReference type="Gene3D" id="3.30.379.10">
    <property type="entry name" value="Chitobiase/beta-hexosaminidase domain 2-like"/>
    <property type="match status" value="1"/>
</dbReference>
<dbReference type="Pfam" id="PF00728">
    <property type="entry name" value="Glyco_hydro_20"/>
    <property type="match status" value="1"/>
</dbReference>
<dbReference type="PANTHER" id="PTHR22600:SF21">
    <property type="entry name" value="BETA-HEXOSAMINIDASE A"/>
    <property type="match status" value="1"/>
</dbReference>
<reference evidence="8" key="1">
    <citation type="submission" date="2017-02" db="UniProtKB">
        <authorList>
            <consortium name="WormBaseParasite"/>
        </authorList>
    </citation>
    <scope>IDENTIFICATION</scope>
</reference>
<dbReference type="SUPFAM" id="SSF55545">
    <property type="entry name" value="beta-N-acetylhexosaminidase-like domain"/>
    <property type="match status" value="1"/>
</dbReference>
<evidence type="ECO:0000313" key="6">
    <source>
        <dbReference type="EMBL" id="VDN97120.1"/>
    </source>
</evidence>
<comment type="catalytic activity">
    <reaction evidence="1">
        <text>Hydrolysis of terminal non-reducing N-acetyl-D-hexosamine residues in N-acetyl-beta-D-hexosaminides.</text>
        <dbReference type="EC" id="3.2.1.52"/>
    </reaction>
</comment>
<keyword evidence="7" id="KW-1185">Reference proteome</keyword>
<evidence type="ECO:0000256" key="2">
    <source>
        <dbReference type="ARBA" id="ARBA00006285"/>
    </source>
</evidence>
<reference evidence="6 7" key="2">
    <citation type="submission" date="2018-11" db="EMBL/GenBank/DDBJ databases">
        <authorList>
            <consortium name="Pathogen Informatics"/>
        </authorList>
    </citation>
    <scope>NUCLEOTIDE SEQUENCE [LARGE SCALE GENOMIC DNA]</scope>
</reference>
<dbReference type="Proteomes" id="UP000278807">
    <property type="component" value="Unassembled WGS sequence"/>
</dbReference>
<sequence length="272" mass="31530">MSEEKWQFFALLPFYIKQPSFLQVDYASYTHGCKYVSTCQFTTNQKIDGALVCNVNTLGCFMQFLVENVVDGRCYYLLPYRIDYDHNAPFCFTLHTAIRRLLESFSNQHLVRDLTTSFYGNITSLKINLSTPCNELMGPVYPNENSKEEHWIRIHDGVINVTASEVWGAIHALTSVAQLVRSTSANEKYLPDAKIYDYPRWPFRSFLLDTARHFIPLPYILQFLRAMSTVKMNVLHWHLIDDQSFPYQSYTFPRLSQKVSPLISSNGCELCL</sequence>
<evidence type="ECO:0000259" key="5">
    <source>
        <dbReference type="Pfam" id="PF00728"/>
    </source>
</evidence>
<dbReference type="EMBL" id="UZAE01000466">
    <property type="protein sequence ID" value="VDN97120.1"/>
    <property type="molecule type" value="Genomic_DNA"/>
</dbReference>
<accession>A0A0R3T2S4</accession>